<evidence type="ECO:0000313" key="3">
    <source>
        <dbReference type="EMBL" id="QDV46141.1"/>
    </source>
</evidence>
<dbReference type="SMART" id="SM00710">
    <property type="entry name" value="PbH1"/>
    <property type="match status" value="8"/>
</dbReference>
<evidence type="ECO:0000259" key="2">
    <source>
        <dbReference type="Pfam" id="PF05048"/>
    </source>
</evidence>
<evidence type="ECO:0000256" key="1">
    <source>
        <dbReference type="SAM" id="MobiDB-lite"/>
    </source>
</evidence>
<dbReference type="KEGG" id="snep:Enr13x_60450"/>
<keyword evidence="4" id="KW-1185">Reference proteome</keyword>
<organism evidence="3 4">
    <name type="scientific">Stieleria neptunia</name>
    <dbReference type="NCBI Taxonomy" id="2527979"/>
    <lineage>
        <taxon>Bacteria</taxon>
        <taxon>Pseudomonadati</taxon>
        <taxon>Planctomycetota</taxon>
        <taxon>Planctomycetia</taxon>
        <taxon>Pirellulales</taxon>
        <taxon>Pirellulaceae</taxon>
        <taxon>Stieleria</taxon>
    </lineage>
</organism>
<dbReference type="SUPFAM" id="SSF51126">
    <property type="entry name" value="Pectin lyase-like"/>
    <property type="match status" value="1"/>
</dbReference>
<feature type="region of interest" description="Disordered" evidence="1">
    <location>
        <begin position="807"/>
        <end position="843"/>
    </location>
</feature>
<sequence>MPNALPPNNSPSRIQISLRDRIQSSWPDSDIDHVSTFPSVRTMEATPSYRFSLIVNQDSIVNEHGRLKLQTLSSWIGCLIINLICIAATSSATDSLGVAPYDDDVYRPYVAAGVRPSDEDVRLHTDMFLPLFWNDSSLLFADVRGQFADVGGGEGNWGLAIRHLMDCECILGAYGFYDLKQSANGNWFQQGTIGAELLTRRFDLRVNGYLPEGGSETAVAPTAVISNGNLVVQNNEERAYQGFDGEVGALLWRKPQWCDSEIRGFAGFFHFDTDSVNARSVAGPRLRAEWRCYDLPWLGLDSRLTLGVQYQHDDVRGDQSAGVIAVRLPLGTDRGRSRRMCVMQRRMTDVIVRDIDVVTQATPTPGGQEAALHAEHDFAIGSVTVLDAETDDVPDAVATSTTDTVILDGSAGELELGNSIVVQDGQNLLGGGFMVKGADTGAVARFGTPIHLRGSDETQSVIVMANNARVGHFSIEGGLHGISSDNGTGYDDLVNVHLFDNEVSDAADDGFRFAVLDADSSLTGNRAFDNAEAGFWIDDNNGILDRNTSQDNRAAGFVIASNSGTVTANRATENGEQGYLLAYNDGLIFQNEAIENTMSGFVVGFNDGDISENESTDNASSGFEVETNNGLVSDNVAFDNFLDGFWFEDNYDTIQDNVSVFNFGNGFTLNDTAGTISGNYAGSNSFNGFEFRNNFGDFEDNMAEQNGSNGFDFKHNAGTIARNQAIGNDDDGYDFSYNLDTFSDNEAISNWNDGFQFYSNDHLMTGNQAIGNAEDGFYFNQNNGLFDDNYAEGNFDDGVDLVENFGTVSNNESNDNADQGYTGINSGTSSGNVGSGNAGGDDF</sequence>
<dbReference type="AlphaFoldDB" id="A0A518HZ56"/>
<proteinExistence type="predicted"/>
<dbReference type="InterPro" id="IPR038177">
    <property type="entry name" value="IAT_beta_sf"/>
</dbReference>
<feature type="compositionally biased region" description="Gly residues" evidence="1">
    <location>
        <begin position="833"/>
        <end position="843"/>
    </location>
</feature>
<feature type="domain" description="Periplasmic copper-binding protein NosD beta helix" evidence="2">
    <location>
        <begin position="456"/>
        <end position="598"/>
    </location>
</feature>
<dbReference type="InterPro" id="IPR011050">
    <property type="entry name" value="Pectin_lyase_fold/virulence"/>
</dbReference>
<name>A0A518HZ56_9BACT</name>
<protein>
    <recommendedName>
        <fullName evidence="2">Periplasmic copper-binding protein NosD beta helix domain-containing protein</fullName>
    </recommendedName>
</protein>
<dbReference type="EMBL" id="CP037423">
    <property type="protein sequence ID" value="QDV46141.1"/>
    <property type="molecule type" value="Genomic_DNA"/>
</dbReference>
<accession>A0A518HZ56</accession>
<dbReference type="Gene3D" id="2.40.160.160">
    <property type="entry name" value="Inverse autotransporter, beta-domain"/>
    <property type="match status" value="1"/>
</dbReference>
<feature type="compositionally biased region" description="Polar residues" evidence="1">
    <location>
        <begin position="807"/>
        <end position="819"/>
    </location>
</feature>
<dbReference type="Proteomes" id="UP000319004">
    <property type="component" value="Chromosome"/>
</dbReference>
<dbReference type="InterPro" id="IPR012334">
    <property type="entry name" value="Pectin_lyas_fold"/>
</dbReference>
<dbReference type="InterPro" id="IPR006626">
    <property type="entry name" value="PbH1"/>
</dbReference>
<dbReference type="Gene3D" id="2.160.20.10">
    <property type="entry name" value="Single-stranded right-handed beta-helix, Pectin lyase-like"/>
    <property type="match status" value="2"/>
</dbReference>
<dbReference type="InterPro" id="IPR007742">
    <property type="entry name" value="NosD_dom"/>
</dbReference>
<evidence type="ECO:0000313" key="4">
    <source>
        <dbReference type="Proteomes" id="UP000319004"/>
    </source>
</evidence>
<dbReference type="OrthoDB" id="8320584at2"/>
<reference evidence="3 4" key="1">
    <citation type="submission" date="2019-03" db="EMBL/GenBank/DDBJ databases">
        <title>Deep-cultivation of Planctomycetes and their phenomic and genomic characterization uncovers novel biology.</title>
        <authorList>
            <person name="Wiegand S."/>
            <person name="Jogler M."/>
            <person name="Boedeker C."/>
            <person name="Pinto D."/>
            <person name="Vollmers J."/>
            <person name="Rivas-Marin E."/>
            <person name="Kohn T."/>
            <person name="Peeters S.H."/>
            <person name="Heuer A."/>
            <person name="Rast P."/>
            <person name="Oberbeckmann S."/>
            <person name="Bunk B."/>
            <person name="Jeske O."/>
            <person name="Meyerdierks A."/>
            <person name="Storesund J.E."/>
            <person name="Kallscheuer N."/>
            <person name="Luecker S."/>
            <person name="Lage O.M."/>
            <person name="Pohl T."/>
            <person name="Merkel B.J."/>
            <person name="Hornburger P."/>
            <person name="Mueller R.-W."/>
            <person name="Bruemmer F."/>
            <person name="Labrenz M."/>
            <person name="Spormann A.M."/>
            <person name="Op den Camp H."/>
            <person name="Overmann J."/>
            <person name="Amann R."/>
            <person name="Jetten M.S.M."/>
            <person name="Mascher T."/>
            <person name="Medema M.H."/>
            <person name="Devos D.P."/>
            <person name="Kaster A.-K."/>
            <person name="Ovreas L."/>
            <person name="Rohde M."/>
            <person name="Galperin M.Y."/>
            <person name="Jogler C."/>
        </authorList>
    </citation>
    <scope>NUCLEOTIDE SEQUENCE [LARGE SCALE GENOMIC DNA]</scope>
    <source>
        <strain evidence="3 4">Enr13</strain>
    </source>
</reference>
<dbReference type="Pfam" id="PF05048">
    <property type="entry name" value="NosD"/>
    <property type="match status" value="1"/>
</dbReference>
<feature type="compositionally biased region" description="Low complexity" evidence="1">
    <location>
        <begin position="820"/>
        <end position="832"/>
    </location>
</feature>
<gene>
    <name evidence="3" type="ORF">Enr13x_60450</name>
</gene>